<evidence type="ECO:0000256" key="1">
    <source>
        <dbReference type="SAM" id="MobiDB-lite"/>
    </source>
</evidence>
<feature type="compositionally biased region" description="Polar residues" evidence="1">
    <location>
        <begin position="160"/>
        <end position="170"/>
    </location>
</feature>
<reference evidence="4 5" key="1">
    <citation type="submission" date="2018-10" db="EMBL/GenBank/DDBJ databases">
        <title>Co-occurring genomic capacity for anaerobic methane metabolism and dissimilatory sulfite reduction discovered in the Korarchaeota.</title>
        <authorList>
            <person name="Mckay L.J."/>
            <person name="Dlakic M."/>
            <person name="Fields M.W."/>
            <person name="Delmont T.O."/>
            <person name="Eren A.M."/>
            <person name="Jay Z.J."/>
            <person name="Klingelsmith K.B."/>
            <person name="Rusch D.B."/>
            <person name="Inskeep W.P."/>
        </authorList>
    </citation>
    <scope>NUCLEOTIDE SEQUENCE [LARGE SCALE GENOMIC DNA]</scope>
    <source>
        <strain evidence="4 5">WS</strain>
    </source>
</reference>
<dbReference type="Proteomes" id="UP000278149">
    <property type="component" value="Unassembled WGS sequence"/>
</dbReference>
<dbReference type="PANTHER" id="PTHR47635:SF2">
    <property type="entry name" value="LAMG-LIKE JELLYROLL FOLD DOMAIN-CONTAINING PROTEIN"/>
    <property type="match status" value="1"/>
</dbReference>
<evidence type="ECO:0000313" key="4">
    <source>
        <dbReference type="EMBL" id="RSN67725.1"/>
    </source>
</evidence>
<dbReference type="Pfam" id="PF10102">
    <property type="entry name" value="DUF2341"/>
    <property type="match status" value="1"/>
</dbReference>
<dbReference type="EMBL" id="RCOR01000042">
    <property type="protein sequence ID" value="RSN67725.1"/>
    <property type="molecule type" value="Genomic_DNA"/>
</dbReference>
<feature type="domain" description="DUF2341" evidence="3">
    <location>
        <begin position="81"/>
        <end position="151"/>
    </location>
</feature>
<evidence type="ECO:0000256" key="2">
    <source>
        <dbReference type="SAM" id="Phobius"/>
    </source>
</evidence>
<organism evidence="4 5">
    <name type="scientific">Candidatus Korarchaeum cryptofilum</name>
    <dbReference type="NCBI Taxonomy" id="498846"/>
    <lineage>
        <taxon>Archaea</taxon>
        <taxon>Thermoproteota</taxon>
        <taxon>Candidatus Korarchaeia</taxon>
        <taxon>Candidatus Korarchaeales</taxon>
        <taxon>Candidatus Korarchaeaceae</taxon>
        <taxon>Candidatus Korarchaeum</taxon>
    </lineage>
</organism>
<evidence type="ECO:0000313" key="5">
    <source>
        <dbReference type="Proteomes" id="UP000278149"/>
    </source>
</evidence>
<protein>
    <submittedName>
        <fullName evidence="4">DUF2341 domain-containing protein</fullName>
    </submittedName>
</protein>
<dbReference type="Gene3D" id="2.60.120.200">
    <property type="match status" value="1"/>
</dbReference>
<dbReference type="Pfam" id="PF13385">
    <property type="entry name" value="Laminin_G_3"/>
    <property type="match status" value="1"/>
</dbReference>
<dbReference type="SUPFAM" id="SSF49899">
    <property type="entry name" value="Concanavalin A-like lectins/glucanases"/>
    <property type="match status" value="1"/>
</dbReference>
<dbReference type="InterPro" id="IPR018765">
    <property type="entry name" value="DUF2341"/>
</dbReference>
<dbReference type="PANTHER" id="PTHR47635">
    <property type="entry name" value="CUB DOMAIN-CONTAINING PROTEIN"/>
    <property type="match status" value="1"/>
</dbReference>
<proteinExistence type="predicted"/>
<keyword evidence="2" id="KW-0472">Membrane</keyword>
<name>A0A429G1V4_9CREN</name>
<comment type="caution">
    <text evidence="4">The sequence shown here is derived from an EMBL/GenBank/DDBJ whole genome shotgun (WGS) entry which is preliminary data.</text>
</comment>
<accession>A0A429G1V4</accession>
<feature type="region of interest" description="Disordered" evidence="1">
    <location>
        <begin position="160"/>
        <end position="190"/>
    </location>
</feature>
<dbReference type="AlphaFoldDB" id="A0A429G1V4"/>
<keyword evidence="2" id="KW-1133">Transmembrane helix</keyword>
<sequence length="994" mass="108938">MICSQMPFGKPTKALLFIALFVLLTNFNIDKSQAPWAYPTFMYRVPITINNPNSYDLTDFQVLITVDTASLISAGKMQSSCNDIRFADESGNALPYWVEAGCNTASTMIWVKVPSIPASSSTTIYMYYGDPSAASESDPSGVFIRIIDGLVGSWHFEEGSGTTAHDSSGNGNDGTLLDDKPTNADGDTPPQWVSGRYGGALQYDGVDDLVLISSLNPIQNRAINNFAFVVWIKSTADTGTIQQVFEGHTRTGEIYLEGRLPGTLSFSIRDDSGTAHSIATSNLALNNWYFIAGTYDGSTQRIYVNGSLTSSASWSNAFTITTGISVGRDYELNIQYFKGIIDELEIFNRALSAAEISDLYNNYGYSTPNYPGKKLVRKWADIMPSFSIGPEERAPKFSVELISPASCSVFYSDTVDFTFKAVGNRDSYSCELYIDGTPEGSTIAPNDTPVTLTVSGIGGGAHEWYVSCTADSITVESERWCFMIPITTTTTTTTTTTETRTETVTQSTTITLPVTVTTTETRTETVTQSTTITLPVTVTETVKQTVTVAKAIEKRPSRISLNVTPVSEIGREVIVRGSLYPPISGALIKLRYRVGGTEFPAEVITGPGGNFSHSFSPQMSGDWVINASWAGDATHCGSEASASFLVKKRRSEIHLEVTPLVKKDGNVEIKGWVIPSKAKVTLSVSKDGREWKIAELGGNFSYKYDVRGLESGIYLLKASWGGDEEYEGNETAVPFAIGESMEVISAFPDILCHIPLASSSTELAVSFNAKQGYLSAATGRAEETGGSLLLLIPDCCLKKYGVNISDVIFLLDGSEAEKNVTRTPIGYLIEIKFGPGSHMISVYYLTYNLTLKVLDFQGNPAPLTKVELAGPVRRKVYTNESGIAELTLPPGKYRAVADTTSVDIELNESKYVEIKTERGRIFVEYEEAMRKIGSLQSIIIALIILLVVVALSSYVFYRMRRRTWIERALEEYLRAMGEEVDRRRIEEILKRRSR</sequence>
<dbReference type="InterPro" id="IPR013320">
    <property type="entry name" value="ConA-like_dom_sf"/>
</dbReference>
<gene>
    <name evidence="4" type="ORF">D9Q81_07985</name>
</gene>
<feature type="transmembrane region" description="Helical" evidence="2">
    <location>
        <begin position="938"/>
        <end position="957"/>
    </location>
</feature>
<evidence type="ECO:0000259" key="3">
    <source>
        <dbReference type="Pfam" id="PF10102"/>
    </source>
</evidence>
<keyword evidence="2" id="KW-0812">Transmembrane</keyword>